<organism evidence="1 2">
    <name type="scientific">Rhodoferax koreensis</name>
    <dbReference type="NCBI Taxonomy" id="1842727"/>
    <lineage>
        <taxon>Bacteria</taxon>
        <taxon>Pseudomonadati</taxon>
        <taxon>Pseudomonadota</taxon>
        <taxon>Betaproteobacteria</taxon>
        <taxon>Burkholderiales</taxon>
        <taxon>Comamonadaceae</taxon>
        <taxon>Rhodoferax</taxon>
    </lineage>
</organism>
<evidence type="ECO:0000313" key="1">
    <source>
        <dbReference type="EMBL" id="APW36033.1"/>
    </source>
</evidence>
<accession>A0A1P8JQJ9</accession>
<evidence type="ECO:0000313" key="2">
    <source>
        <dbReference type="Proteomes" id="UP000186609"/>
    </source>
</evidence>
<dbReference type="OrthoDB" id="8907939at2"/>
<dbReference type="Proteomes" id="UP000186609">
    <property type="component" value="Chromosome"/>
</dbReference>
<dbReference type="KEGG" id="rhy:RD110_01445"/>
<dbReference type="STRING" id="1842727.RD110_01445"/>
<reference evidence="1 2" key="1">
    <citation type="submission" date="2017-01" db="EMBL/GenBank/DDBJ databases">
        <authorList>
            <person name="Mah S.A."/>
            <person name="Swanson W.J."/>
            <person name="Moy G.W."/>
            <person name="Vacquier V.D."/>
        </authorList>
    </citation>
    <scope>NUCLEOTIDE SEQUENCE [LARGE SCALE GENOMIC DNA]</scope>
    <source>
        <strain evidence="1 2">DCY110</strain>
    </source>
</reference>
<proteinExistence type="predicted"/>
<protein>
    <submittedName>
        <fullName evidence="1">Aminoacyl-tRNA synthetase</fullName>
    </submittedName>
</protein>
<dbReference type="RefSeq" id="WP_076195994.1">
    <property type="nucleotide sequence ID" value="NZ_CP019236.1"/>
</dbReference>
<gene>
    <name evidence="1" type="ORF">RD110_01445</name>
</gene>
<name>A0A1P8JQJ9_9BURK</name>
<dbReference type="GO" id="GO:0004812">
    <property type="term" value="F:aminoacyl-tRNA ligase activity"/>
    <property type="evidence" value="ECO:0007669"/>
    <property type="project" value="UniProtKB-KW"/>
</dbReference>
<sequence>MRVSDEEYFRSCVAKERHLAHLLGHHQIEECYENAGTLWENTTQLPKWTRDWGACGPLMTEHGIDLRFTTPPGKTTPSEVRAGATTVLVSDHPNRDRAAMVAVVKEVIFRLEHHKAAKAA</sequence>
<keyword evidence="1" id="KW-0436">Ligase</keyword>
<dbReference type="AlphaFoldDB" id="A0A1P8JQJ9"/>
<keyword evidence="1" id="KW-0030">Aminoacyl-tRNA synthetase</keyword>
<dbReference type="EMBL" id="CP019236">
    <property type="protein sequence ID" value="APW36033.1"/>
    <property type="molecule type" value="Genomic_DNA"/>
</dbReference>
<keyword evidence="2" id="KW-1185">Reference proteome</keyword>